<dbReference type="EMBL" id="ANAH02000064">
    <property type="protein sequence ID" value="EPX56963.1"/>
    <property type="molecule type" value="Genomic_DNA"/>
</dbReference>
<sequence length="570" mass="62165">MEFGSCLQSSDRLQPGSEGLLRVYHGDRLWLENGGCSWGAVPGILSLMPVASNYTEQDRHHRSSRPLSQWPLLWVLLLVCACASDGGQQKSLEPEISKEVACESQQGSTRVMLEARPGLLVARHSVPHREPVGLNRTEFEQAMAWLAADMPGVPAPFLSRLDLKWAPSGARAAQGGLIRDHQRRCAQGGRSSNCLSLRRTDLHLDEDERTDMALMLAFESLWPGVEAVVKASVDPDQLRVAVFTSLSLYLGLLLLPEPTSKLVAVSMTGVLLAYLGAETLFNLVEGYRQLRASAQRARSFAELKAAGERYGRIMGERVGQVLIMAATAAVGWGSHMTTKGPGLPGFGRAAQFLSAETGLNLSRVASEVSAVMVAQPNITVALAPPAYYMASRGLGAGPSSRPLAAQPSFARLERVEEWRKPQFTEDGHVLPYKGTRNPQDPIFNLGRNRAGKTLTNGKDTIRFDKDGFAEFETRFETLIDESHIGSGRADLHFRAANKRLYEAIQADSSLARQLNLSAEKVALLPTSRKPPAGHTWHHHQDVGRMQLITDSAHDLAMPHTGGMAIWGGGY</sequence>
<evidence type="ECO:0000313" key="2">
    <source>
        <dbReference type="EMBL" id="EPX56963.1"/>
    </source>
</evidence>
<keyword evidence="3" id="KW-1185">Reference proteome</keyword>
<dbReference type="eggNOG" id="COG4223">
    <property type="taxonomic scope" value="Bacteria"/>
</dbReference>
<organism evidence="2 3">
    <name type="scientific">Cystobacter fuscus (strain ATCC 25194 / DSM 2262 / NBRC 100088 / M29)</name>
    <dbReference type="NCBI Taxonomy" id="1242864"/>
    <lineage>
        <taxon>Bacteria</taxon>
        <taxon>Pseudomonadati</taxon>
        <taxon>Myxococcota</taxon>
        <taxon>Myxococcia</taxon>
        <taxon>Myxococcales</taxon>
        <taxon>Cystobacterineae</taxon>
        <taxon>Archangiaceae</taxon>
        <taxon>Cystobacter</taxon>
    </lineage>
</organism>
<accession>S9QKF2</accession>
<dbReference type="Proteomes" id="UP000011682">
    <property type="component" value="Unassembled WGS sequence"/>
</dbReference>
<reference evidence="2" key="1">
    <citation type="submission" date="2013-05" db="EMBL/GenBank/DDBJ databases">
        <title>Genome assembly of Cystobacter fuscus DSM 2262.</title>
        <authorList>
            <person name="Sharma G."/>
            <person name="Khatri I."/>
            <person name="Kaur C."/>
            <person name="Mayilraj S."/>
            <person name="Subramanian S."/>
        </authorList>
    </citation>
    <scope>NUCLEOTIDE SEQUENCE [LARGE SCALE GENOMIC DNA]</scope>
    <source>
        <strain evidence="2">DSM 2262</strain>
    </source>
</reference>
<proteinExistence type="predicted"/>
<dbReference type="AlphaFoldDB" id="S9QKF2"/>
<name>S9QKF2_CYSF2</name>
<feature type="region of interest" description="Disordered" evidence="1">
    <location>
        <begin position="426"/>
        <end position="449"/>
    </location>
</feature>
<dbReference type="Pfam" id="PF12639">
    <property type="entry name" value="Colicin-DNase"/>
    <property type="match status" value="1"/>
</dbReference>
<gene>
    <name evidence="2" type="ORF">D187_006717</name>
</gene>
<comment type="caution">
    <text evidence="2">The sequence shown here is derived from an EMBL/GenBank/DDBJ whole genome shotgun (WGS) entry which is preliminary data.</text>
</comment>
<evidence type="ECO:0000256" key="1">
    <source>
        <dbReference type="SAM" id="MobiDB-lite"/>
    </source>
</evidence>
<evidence type="ECO:0000313" key="3">
    <source>
        <dbReference type="Proteomes" id="UP000011682"/>
    </source>
</evidence>
<protein>
    <submittedName>
        <fullName evidence="2">Uncharacterized protein</fullName>
    </submittedName>
</protein>